<dbReference type="PANTHER" id="PTHR42899">
    <property type="entry name" value="SPERMATOGENESIS-ASSOCIATED PROTEIN 20"/>
    <property type="match status" value="1"/>
</dbReference>
<dbReference type="AlphaFoldDB" id="A0A559JM96"/>
<keyword evidence="1" id="KW-0175">Coiled coil</keyword>
<dbReference type="EMBL" id="VNJI01000073">
    <property type="protein sequence ID" value="TVY01002.1"/>
    <property type="molecule type" value="Genomic_DNA"/>
</dbReference>
<dbReference type="SUPFAM" id="SSF48208">
    <property type="entry name" value="Six-hairpin glycosidases"/>
    <property type="match status" value="1"/>
</dbReference>
<dbReference type="Pfam" id="PF03190">
    <property type="entry name" value="Thioredox_DsbH"/>
    <property type="match status" value="1"/>
</dbReference>
<protein>
    <submittedName>
        <fullName evidence="3">Thioredoxin domain-containing protein</fullName>
    </submittedName>
</protein>
<evidence type="ECO:0000313" key="3">
    <source>
        <dbReference type="EMBL" id="TVY01002.1"/>
    </source>
</evidence>
<dbReference type="InterPro" id="IPR012341">
    <property type="entry name" value="6hp_glycosidase-like_sf"/>
</dbReference>
<feature type="coiled-coil region" evidence="1">
    <location>
        <begin position="320"/>
        <end position="347"/>
    </location>
</feature>
<dbReference type="Gene3D" id="3.40.30.10">
    <property type="entry name" value="Glutaredoxin"/>
    <property type="match status" value="1"/>
</dbReference>
<evidence type="ECO:0000256" key="1">
    <source>
        <dbReference type="SAM" id="Coils"/>
    </source>
</evidence>
<dbReference type="PIRSF" id="PIRSF006402">
    <property type="entry name" value="UCP006402_thioredoxin"/>
    <property type="match status" value="1"/>
</dbReference>
<comment type="caution">
    <text evidence="3">The sequence shown here is derived from an EMBL/GenBank/DDBJ whole genome shotgun (WGS) entry which is preliminary data.</text>
</comment>
<keyword evidence="4" id="KW-1185">Reference proteome</keyword>
<evidence type="ECO:0000259" key="2">
    <source>
        <dbReference type="Pfam" id="PF03190"/>
    </source>
</evidence>
<dbReference type="GO" id="GO:0005975">
    <property type="term" value="P:carbohydrate metabolic process"/>
    <property type="evidence" value="ECO:0007669"/>
    <property type="project" value="InterPro"/>
</dbReference>
<evidence type="ECO:0000313" key="4">
    <source>
        <dbReference type="Proteomes" id="UP000317036"/>
    </source>
</evidence>
<name>A0A559JM96_9BACL</name>
<feature type="domain" description="Spermatogenesis-associated protein 20-like TRX" evidence="2">
    <location>
        <begin position="1"/>
        <end position="107"/>
    </location>
</feature>
<gene>
    <name evidence="3" type="ORF">FPZ49_32945</name>
</gene>
<dbReference type="Gene3D" id="1.50.10.20">
    <property type="match status" value="1"/>
</dbReference>
<dbReference type="OrthoDB" id="9762614at2"/>
<sequence>MEKESFEDEEVAELLNRDYVSIKVDREERPDVDHLYMSVCQAMTGRGGWPLTILMTPEKKPFFAGMYFPKGRKHGRQGLMDMLPQMASRWKEDAERVAQIGEQIVQETQNRLIANLEGEVSDALLEKAYKIYEESYDPSFGGFGKAPKFPTSHNLSFLLRYWKRTGSEKALAMVEKTLDAMHRGGMYDHVGFGFARYSTDERWLVPHFEKMLYDNALLTMTYIEAFQATGKTRYAEVAEQIITYVLRDMTDAEGGFYSAEDADSEGEEGKFYVWTPEEVLQVLGEEEGELYCQVYDITVDGNFEGHCIPNLIEASVETVARLQQHDLAELKDRLEAARQRLFTHRKKRIHPHKDDKILTSWNGLMIMALAKAAKALQKPEYAAAARKAVDFILTKLRRNDGRLLARYRDGEAAYLAYADDYAFLVWGLIELYEASFDHTLLAEAVQLNNELLRLFWDDEKGGLFFYGHDGEQLFTRPKEIYDGAMPSGNSAAALNLHKLARYTYNAALAQKADEQLKAFAGSVERYPSGHALFLIALDFALGAPAEIVIAGDPAKADTQAMIREVQQAFLPQALTILHPAGTSEATEVARLFPLVQDKRPLGGRATAYVCEDFACQSPVSDLEELRELLQPEPEPEQ</sequence>
<proteinExistence type="predicted"/>
<dbReference type="Gene3D" id="1.50.10.10">
    <property type="match status" value="1"/>
</dbReference>
<accession>A0A559JM96</accession>
<dbReference type="InterPro" id="IPR024705">
    <property type="entry name" value="Ssp411"/>
</dbReference>
<dbReference type="Proteomes" id="UP000317036">
    <property type="component" value="Unassembled WGS sequence"/>
</dbReference>
<dbReference type="InterPro" id="IPR008928">
    <property type="entry name" value="6-hairpin_glycosidase_sf"/>
</dbReference>
<dbReference type="InterPro" id="IPR004879">
    <property type="entry name" value="Ssp411-like_TRX"/>
</dbReference>
<dbReference type="SUPFAM" id="SSF52833">
    <property type="entry name" value="Thioredoxin-like"/>
    <property type="match status" value="1"/>
</dbReference>
<organism evidence="3 4">
    <name type="scientific">Paenibacillus cremeus</name>
    <dbReference type="NCBI Taxonomy" id="2163881"/>
    <lineage>
        <taxon>Bacteria</taxon>
        <taxon>Bacillati</taxon>
        <taxon>Bacillota</taxon>
        <taxon>Bacilli</taxon>
        <taxon>Bacillales</taxon>
        <taxon>Paenibacillaceae</taxon>
        <taxon>Paenibacillus</taxon>
    </lineage>
</organism>
<reference evidence="3 4" key="1">
    <citation type="submission" date="2019-07" db="EMBL/GenBank/DDBJ databases">
        <authorList>
            <person name="Kim J."/>
        </authorList>
    </citation>
    <scope>NUCLEOTIDE SEQUENCE [LARGE SCALE GENOMIC DNA]</scope>
    <source>
        <strain evidence="3 4">JC52</strain>
    </source>
</reference>
<dbReference type="InterPro" id="IPR036249">
    <property type="entry name" value="Thioredoxin-like_sf"/>
</dbReference>
<dbReference type="PANTHER" id="PTHR42899:SF1">
    <property type="entry name" value="SPERMATOGENESIS-ASSOCIATED PROTEIN 20"/>
    <property type="match status" value="1"/>
</dbReference>